<dbReference type="OrthoDB" id="9765195at2"/>
<evidence type="ECO:0000256" key="5">
    <source>
        <dbReference type="ARBA" id="ARBA00066487"/>
    </source>
</evidence>
<dbReference type="NCBIfam" id="NF007154">
    <property type="entry name" value="PRK09589.1"/>
    <property type="match status" value="1"/>
</dbReference>
<keyword evidence="10" id="KW-1185">Reference proteome</keyword>
<accession>A0A3S0I526</accession>
<evidence type="ECO:0000313" key="10">
    <source>
        <dbReference type="Proteomes" id="UP000271374"/>
    </source>
</evidence>
<dbReference type="PRINTS" id="PR00131">
    <property type="entry name" value="GLHYDRLASE1"/>
</dbReference>
<comment type="similarity">
    <text evidence="1 7">Belongs to the glycosyl hydrolase 1 family.</text>
</comment>
<keyword evidence="3 8" id="KW-0326">Glycosidase</keyword>
<dbReference type="NCBIfam" id="NF011589">
    <property type="entry name" value="PRK15014.1"/>
    <property type="match status" value="1"/>
</dbReference>
<dbReference type="PANTHER" id="PTHR10353:SF85">
    <property type="entry name" value="ARYL-PHOSPHO-BETA-D-GLUCOSIDASE BGLA"/>
    <property type="match status" value="1"/>
</dbReference>
<evidence type="ECO:0000256" key="3">
    <source>
        <dbReference type="ARBA" id="ARBA00023295"/>
    </source>
</evidence>
<dbReference type="InterPro" id="IPR018120">
    <property type="entry name" value="Glyco_hydro_1_AS"/>
</dbReference>
<dbReference type="InterPro" id="IPR017853">
    <property type="entry name" value="GH"/>
</dbReference>
<dbReference type="EC" id="3.2.1.86" evidence="5"/>
<evidence type="ECO:0000256" key="2">
    <source>
        <dbReference type="ARBA" id="ARBA00022801"/>
    </source>
</evidence>
<protein>
    <recommendedName>
        <fullName evidence="5">6-phospho-beta-glucosidase</fullName>
        <ecNumber evidence="5">3.2.1.86</ecNumber>
    </recommendedName>
</protein>
<dbReference type="Pfam" id="PF00232">
    <property type="entry name" value="Glyco_hydro_1"/>
    <property type="match status" value="1"/>
</dbReference>
<dbReference type="GO" id="GO:0008706">
    <property type="term" value="F:6-phospho-beta-glucosidase activity"/>
    <property type="evidence" value="ECO:0007669"/>
    <property type="project" value="UniProtKB-EC"/>
</dbReference>
<sequence>MVGFPKDFLWGGAVAAHQLEGGWNKGGKGVSIADVMTAGRHGVPRQITDGVVEGYNYPNHEAIDFYSRYKEDIKLFAEMGFKSFRTSIAWSRIFPNGDDDQPNEEGLQFYDDLFDELLKYNIEPVVTLSHFEMPYHLVKTYGGFRNRKLIDFFVIYAETVMKRYKHKVKYWMTFNEINNQSDTTHDLHIFTNSGILFQEGENREKTMYQAALYELIASAKVVKLGHEINPEFQIGCMMAYVPIYPYSCHPEDMMESVVAMRNRWFFSDIHARGEIPTYIKKYWERNGYDIEYTEADEAVLKEGTVDYIGFSYYMSGVVSSREVEGSSQSGEFKHIVRNPHVKASEWGWQIDPVGLRYTLSVVYERYQKPLFIVENGFGARDVIEADGSIQDDYRIQYLKQHIVEMEKAINIDGVELIGYTPWGCIDIVSFGTGEMEKRYGFIYVDKDNNGHGTLERKRKTSFEWYKQVIETNGKELCLKDKVFSRQ</sequence>
<dbReference type="PANTHER" id="PTHR10353">
    <property type="entry name" value="GLYCOSYL HYDROLASE"/>
    <property type="match status" value="1"/>
</dbReference>
<dbReference type="EMBL" id="RXNT01000018">
    <property type="protein sequence ID" value="RTR27592.1"/>
    <property type="molecule type" value="Genomic_DNA"/>
</dbReference>
<dbReference type="GO" id="GO:0005829">
    <property type="term" value="C:cytosol"/>
    <property type="evidence" value="ECO:0007669"/>
    <property type="project" value="TreeGrafter"/>
</dbReference>
<comment type="caution">
    <text evidence="9">The sequence shown here is derived from an EMBL/GenBank/DDBJ whole genome shotgun (WGS) entry which is preliminary data.</text>
</comment>
<dbReference type="RefSeq" id="WP_126410340.1">
    <property type="nucleotide sequence ID" value="NZ_RXNT01000018.1"/>
</dbReference>
<dbReference type="Proteomes" id="UP000271374">
    <property type="component" value="Unassembled WGS sequence"/>
</dbReference>
<dbReference type="InterPro" id="IPR033132">
    <property type="entry name" value="GH_1_N_CS"/>
</dbReference>
<evidence type="ECO:0000256" key="7">
    <source>
        <dbReference type="RuleBase" id="RU003690"/>
    </source>
</evidence>
<comment type="catalytic activity">
    <reaction evidence="4">
        <text>6-phospho-beta-D-glucosyl-(1-&gt;4)-D-glucose + H2O = D-glucose 6-phosphate + D-glucose</text>
        <dbReference type="Rhea" id="RHEA:10772"/>
        <dbReference type="ChEBI" id="CHEBI:4167"/>
        <dbReference type="ChEBI" id="CHEBI:15377"/>
        <dbReference type="ChEBI" id="CHEBI:58312"/>
        <dbReference type="ChEBI" id="CHEBI:61548"/>
        <dbReference type="EC" id="3.2.1.86"/>
    </reaction>
</comment>
<dbReference type="FunFam" id="3.20.20.80:FF:000004">
    <property type="entry name" value="Beta-glucosidase 6-phospho-beta-glucosidase"/>
    <property type="match status" value="1"/>
</dbReference>
<evidence type="ECO:0000256" key="6">
    <source>
        <dbReference type="PROSITE-ProRule" id="PRU10055"/>
    </source>
</evidence>
<evidence type="ECO:0000313" key="9">
    <source>
        <dbReference type="EMBL" id="RTR27592.1"/>
    </source>
</evidence>
<dbReference type="PROSITE" id="PS00653">
    <property type="entry name" value="GLYCOSYL_HYDROL_F1_2"/>
    <property type="match status" value="1"/>
</dbReference>
<name>A0A3S0I526_9BACI</name>
<dbReference type="InterPro" id="IPR001360">
    <property type="entry name" value="Glyco_hydro_1"/>
</dbReference>
<dbReference type="GO" id="GO:0016052">
    <property type="term" value="P:carbohydrate catabolic process"/>
    <property type="evidence" value="ECO:0007669"/>
    <property type="project" value="TreeGrafter"/>
</dbReference>
<dbReference type="SUPFAM" id="SSF51445">
    <property type="entry name" value="(Trans)glycosidases"/>
    <property type="match status" value="1"/>
</dbReference>
<dbReference type="AlphaFoldDB" id="A0A3S0I526"/>
<reference evidence="9 10" key="1">
    <citation type="submission" date="2018-12" db="EMBL/GenBank/DDBJ databases">
        <title>Bacillus yapensis draft genome sequence.</title>
        <authorList>
            <person name="Yu L."/>
            <person name="Xu X."/>
            <person name="Tang X."/>
        </authorList>
    </citation>
    <scope>NUCLEOTIDE SEQUENCE [LARGE SCALE GENOMIC DNA]</scope>
    <source>
        <strain evidence="9 10">XXST-01</strain>
    </source>
</reference>
<dbReference type="Gene3D" id="3.20.20.80">
    <property type="entry name" value="Glycosidases"/>
    <property type="match status" value="1"/>
</dbReference>
<evidence type="ECO:0000256" key="1">
    <source>
        <dbReference type="ARBA" id="ARBA00010838"/>
    </source>
</evidence>
<gene>
    <name evidence="9" type="ORF">EKG37_18910</name>
</gene>
<feature type="active site" description="Nucleophile" evidence="6">
    <location>
        <position position="374"/>
    </location>
</feature>
<dbReference type="PROSITE" id="PS00572">
    <property type="entry name" value="GLYCOSYL_HYDROL_F1_1"/>
    <property type="match status" value="1"/>
</dbReference>
<keyword evidence="2 8" id="KW-0378">Hydrolase</keyword>
<evidence type="ECO:0000256" key="8">
    <source>
        <dbReference type="RuleBase" id="RU004468"/>
    </source>
</evidence>
<proteinExistence type="inferred from homology"/>
<evidence type="ECO:0000256" key="4">
    <source>
        <dbReference type="ARBA" id="ARBA00050637"/>
    </source>
</evidence>
<organism evidence="9 10">
    <name type="scientific">Bacillus yapensis</name>
    <dbReference type="NCBI Taxonomy" id="2492960"/>
    <lineage>
        <taxon>Bacteria</taxon>
        <taxon>Bacillati</taxon>
        <taxon>Bacillota</taxon>
        <taxon>Bacilli</taxon>
        <taxon>Bacillales</taxon>
        <taxon>Bacillaceae</taxon>
        <taxon>Bacillus</taxon>
    </lineage>
</organism>